<evidence type="ECO:0000313" key="5">
    <source>
        <dbReference type="WBParaSite" id="Pan_g2787.t1"/>
    </source>
</evidence>
<protein>
    <submittedName>
        <fullName evidence="5">ShKT domain-containing protein</fullName>
    </submittedName>
</protein>
<keyword evidence="4" id="KW-1185">Reference proteome</keyword>
<comment type="caution">
    <text evidence="1">Lacks conserved residue(s) required for the propagation of feature annotation.</text>
</comment>
<dbReference type="Proteomes" id="UP000492821">
    <property type="component" value="Unassembled WGS sequence"/>
</dbReference>
<dbReference type="WBParaSite" id="Pan_g2787.t1">
    <property type="protein sequence ID" value="Pan_g2787.t1"/>
    <property type="gene ID" value="Pan_g2787"/>
</dbReference>
<accession>A0A7E4VU15</accession>
<name>A0A7E4VU15_PANRE</name>
<feature type="region of interest" description="Disordered" evidence="2">
    <location>
        <begin position="294"/>
        <end position="332"/>
    </location>
</feature>
<organism evidence="4 5">
    <name type="scientific">Panagrellus redivivus</name>
    <name type="common">Microworm</name>
    <dbReference type="NCBI Taxonomy" id="6233"/>
    <lineage>
        <taxon>Eukaryota</taxon>
        <taxon>Metazoa</taxon>
        <taxon>Ecdysozoa</taxon>
        <taxon>Nematoda</taxon>
        <taxon>Chromadorea</taxon>
        <taxon>Rhabditida</taxon>
        <taxon>Tylenchina</taxon>
        <taxon>Panagrolaimomorpha</taxon>
        <taxon>Panagrolaimoidea</taxon>
        <taxon>Panagrolaimidae</taxon>
        <taxon>Panagrellus</taxon>
    </lineage>
</organism>
<dbReference type="PROSITE" id="PS51670">
    <property type="entry name" value="SHKT"/>
    <property type="match status" value="1"/>
</dbReference>
<evidence type="ECO:0000256" key="2">
    <source>
        <dbReference type="SAM" id="MobiDB-lite"/>
    </source>
</evidence>
<evidence type="ECO:0000256" key="1">
    <source>
        <dbReference type="PROSITE-ProRule" id="PRU01005"/>
    </source>
</evidence>
<reference evidence="5" key="2">
    <citation type="submission" date="2020-10" db="UniProtKB">
        <authorList>
            <consortium name="WormBaseParasite"/>
        </authorList>
    </citation>
    <scope>IDENTIFICATION</scope>
</reference>
<feature type="domain" description="ShKT" evidence="3">
    <location>
        <begin position="392"/>
        <end position="430"/>
    </location>
</feature>
<sequence>MGIPCGHMRRLTGQWSLNVETRRSNGAVCGEGSGLISGSSKGYNSMRIVKRFVIFVFWHCICAENVLKPVFQFILSNENICGDQFRDPLWLPALDDCQIDCDISSQVCQYRIDNKYPGQRCQRLPRDCMTEIKRILELDIDTPALQLPLAPLTTPTPTMAPFIAPFRPNELDTNSIISPLRPTDSRQRKVLGIPSLPQAPLSVSNNNQNLPYYGGSYDDPTTSGYPQPSNNEYRTAQMSSYYGDYATSTVQPEYTPPEASIRIISYDSAVVPPSYPAVTTTVAPPAYNLREIDNNVIPMSPSAPDPSPDYENERNLEPNQVVPPSKQPDTTDFEFQSTNEVAVPENVNFFGPPNGLENRFQSSTSYPILGSQTHTWHSQAPLQPVYTAPTTPPITDHSARCCQWALDGLCDSSWQRIRKLCPKSCGAVYCSDETGAYTCHRAIEVDAVECFQQRRRLYHARGSKTLHDRYHNRESVLSRSAADITSKRVIYNSAKKPKLMHLESLQPDYARAYAIENEIQSWGFFG</sequence>
<dbReference type="InterPro" id="IPR003582">
    <property type="entry name" value="ShKT_dom"/>
</dbReference>
<proteinExistence type="predicted"/>
<reference evidence="4" key="1">
    <citation type="journal article" date="2013" name="Genetics">
        <title>The draft genome and transcriptome of Panagrellus redivivus are shaped by the harsh demands of a free-living lifestyle.</title>
        <authorList>
            <person name="Srinivasan J."/>
            <person name="Dillman A.R."/>
            <person name="Macchietto M.G."/>
            <person name="Heikkinen L."/>
            <person name="Lakso M."/>
            <person name="Fracchia K.M."/>
            <person name="Antoshechkin I."/>
            <person name="Mortazavi A."/>
            <person name="Wong G."/>
            <person name="Sternberg P.W."/>
        </authorList>
    </citation>
    <scope>NUCLEOTIDE SEQUENCE [LARGE SCALE GENOMIC DNA]</scope>
    <source>
        <strain evidence="4">MT8872</strain>
    </source>
</reference>
<evidence type="ECO:0000313" key="4">
    <source>
        <dbReference type="Proteomes" id="UP000492821"/>
    </source>
</evidence>
<dbReference type="AlphaFoldDB" id="A0A7E4VU15"/>
<evidence type="ECO:0000259" key="3">
    <source>
        <dbReference type="PROSITE" id="PS51670"/>
    </source>
</evidence>